<feature type="binding site" evidence="7">
    <location>
        <begin position="311"/>
        <end position="313"/>
    </location>
    <ligand>
        <name>substrate</name>
    </ligand>
</feature>
<feature type="binding site" evidence="8">
    <location>
        <position position="200"/>
    </location>
    <ligand>
        <name>Zn(2+)</name>
        <dbReference type="ChEBI" id="CHEBI:29105"/>
    </ligand>
</feature>
<dbReference type="SUPFAM" id="SSF51556">
    <property type="entry name" value="Metallo-dependent hydrolases"/>
    <property type="match status" value="1"/>
</dbReference>
<dbReference type="GO" id="GO:0008448">
    <property type="term" value="F:N-acetylglucosamine-6-phosphate deacetylase activity"/>
    <property type="evidence" value="ECO:0007669"/>
    <property type="project" value="InterPro"/>
</dbReference>
<dbReference type="OrthoDB" id="9776488at2"/>
<evidence type="ECO:0000256" key="7">
    <source>
        <dbReference type="PIRSR" id="PIRSR038994-2"/>
    </source>
</evidence>
<dbReference type="NCBIfam" id="TIGR00221">
    <property type="entry name" value="nagA"/>
    <property type="match status" value="1"/>
</dbReference>
<keyword evidence="4 5" id="KW-0119">Carbohydrate metabolism</keyword>
<keyword evidence="11" id="KW-1185">Reference proteome</keyword>
<feature type="binding site" evidence="7">
    <location>
        <position position="232"/>
    </location>
    <ligand>
        <name>substrate</name>
    </ligand>
</feature>
<dbReference type="InterPro" id="IPR003764">
    <property type="entry name" value="GlcNAc_6-P_deAcase"/>
</dbReference>
<dbReference type="InterPro" id="IPR006680">
    <property type="entry name" value="Amidohydro-rel"/>
</dbReference>
<feature type="binding site" evidence="8">
    <location>
        <position position="136"/>
    </location>
    <ligand>
        <name>Zn(2+)</name>
        <dbReference type="ChEBI" id="CHEBI:29105"/>
    </ligand>
</feature>
<dbReference type="PIRSF" id="PIRSF038994">
    <property type="entry name" value="NagA"/>
    <property type="match status" value="1"/>
</dbReference>
<keyword evidence="3 5" id="KW-0378">Hydrolase</keyword>
<keyword evidence="2 8" id="KW-0479">Metal-binding</keyword>
<feature type="binding site" evidence="7">
    <location>
        <begin position="224"/>
        <end position="225"/>
    </location>
    <ligand>
        <name>substrate</name>
    </ligand>
</feature>
<feature type="binding site" evidence="7">
    <location>
        <position position="256"/>
    </location>
    <ligand>
        <name>substrate</name>
    </ligand>
</feature>
<evidence type="ECO:0000256" key="8">
    <source>
        <dbReference type="PIRSR" id="PIRSR038994-3"/>
    </source>
</evidence>
<dbReference type="Gene3D" id="2.30.40.10">
    <property type="entry name" value="Urease, subunit C, domain 1"/>
    <property type="match status" value="1"/>
</dbReference>
<dbReference type="InterPro" id="IPR032466">
    <property type="entry name" value="Metal_Hydrolase"/>
</dbReference>
<dbReference type="GO" id="GO:0006046">
    <property type="term" value="P:N-acetylglucosamine catabolic process"/>
    <property type="evidence" value="ECO:0007669"/>
    <property type="project" value="TreeGrafter"/>
</dbReference>
<feature type="domain" description="Amidohydrolase-related" evidence="9">
    <location>
        <begin position="58"/>
        <end position="382"/>
    </location>
</feature>
<evidence type="ECO:0000256" key="3">
    <source>
        <dbReference type="ARBA" id="ARBA00022801"/>
    </source>
</evidence>
<dbReference type="PANTHER" id="PTHR11113:SF14">
    <property type="entry name" value="N-ACETYLGLUCOSAMINE-6-PHOSPHATE DEACETYLASE"/>
    <property type="match status" value="1"/>
</dbReference>
<proteinExistence type="inferred from homology"/>
<dbReference type="Gene3D" id="3.20.20.140">
    <property type="entry name" value="Metal-dependent hydrolases"/>
    <property type="match status" value="1"/>
</dbReference>
<dbReference type="AlphaFoldDB" id="A0A4R3JIE4"/>
<dbReference type="Proteomes" id="UP000295696">
    <property type="component" value="Unassembled WGS sequence"/>
</dbReference>
<organism evidence="10 11">
    <name type="scientific">Primorskyibacter sedentarius</name>
    <dbReference type="NCBI Taxonomy" id="745311"/>
    <lineage>
        <taxon>Bacteria</taxon>
        <taxon>Pseudomonadati</taxon>
        <taxon>Pseudomonadota</taxon>
        <taxon>Alphaproteobacteria</taxon>
        <taxon>Rhodobacterales</taxon>
        <taxon>Roseobacteraceae</taxon>
        <taxon>Primorskyibacter</taxon>
    </lineage>
</organism>
<feature type="binding site" evidence="8">
    <location>
        <position position="221"/>
    </location>
    <ligand>
        <name>Zn(2+)</name>
        <dbReference type="ChEBI" id="CHEBI:29105"/>
    </ligand>
</feature>
<dbReference type="RefSeq" id="WP_132243383.1">
    <property type="nucleotide sequence ID" value="NZ_SLZU01000003.1"/>
</dbReference>
<evidence type="ECO:0000256" key="1">
    <source>
        <dbReference type="ARBA" id="ARBA00010716"/>
    </source>
</evidence>
<dbReference type="InterPro" id="IPR011059">
    <property type="entry name" value="Metal-dep_hydrolase_composite"/>
</dbReference>
<gene>
    <name evidence="10" type="ORF">EDD52_103224</name>
</gene>
<feature type="active site" description="Proton donor/acceptor" evidence="6">
    <location>
        <position position="278"/>
    </location>
</feature>
<protein>
    <submittedName>
        <fullName evidence="10">N-acetylglucosamine 6-phosphate deacetylase</fullName>
    </submittedName>
</protein>
<evidence type="ECO:0000259" key="9">
    <source>
        <dbReference type="Pfam" id="PF01979"/>
    </source>
</evidence>
<dbReference type="Pfam" id="PF01979">
    <property type="entry name" value="Amidohydro_1"/>
    <property type="match status" value="1"/>
</dbReference>
<dbReference type="EMBL" id="SLZU01000003">
    <property type="protein sequence ID" value="TCS65807.1"/>
    <property type="molecule type" value="Genomic_DNA"/>
</dbReference>
<sequence length="389" mass="41202">MSLAETRTARILARQLFDGVGATPLSDRVVEITEGRVSAIRPATADDARGQDITEHDIVAPGFIDLQINGAADAQFNFAPTVETLKTMAEGARQGGTAHILPTFITAPDKDYLRAISATEEAIRTRIPGILGLHLEGPFLSHDRPGIHDPAAIRSLEEDDLSALTSSDLATLLLTVAPEALPPGTMERLSNAGIRVFAGHSQATADQIAQAQAEGLVGVTHLFNAMSQLTGREPGVVGATFASQSLYAGIIADGHHVDWRNVALAARLMPDRLCLVSDAMLTLAGTQTGFELHGVEIRLEDGRLTDREGRLAGAHVSLVECLRNVVEHAGIELGTALKMLSTNPAHALGLERELGQLEVGKRASITCLSRDLKVTGVYVDGQDFSPAGS</sequence>
<dbReference type="PANTHER" id="PTHR11113">
    <property type="entry name" value="N-ACETYLGLUCOSAMINE-6-PHOSPHATE DEACETYLASE"/>
    <property type="match status" value="1"/>
</dbReference>
<name>A0A4R3JIE4_9RHOB</name>
<evidence type="ECO:0000313" key="10">
    <source>
        <dbReference type="EMBL" id="TCS65807.1"/>
    </source>
</evidence>
<reference evidence="10 11" key="1">
    <citation type="submission" date="2019-03" db="EMBL/GenBank/DDBJ databases">
        <title>Genomic Encyclopedia of Type Strains, Phase IV (KMG-IV): sequencing the most valuable type-strain genomes for metagenomic binning, comparative biology and taxonomic classification.</title>
        <authorList>
            <person name="Goeker M."/>
        </authorList>
    </citation>
    <scope>NUCLEOTIDE SEQUENCE [LARGE SCALE GENOMIC DNA]</scope>
    <source>
        <strain evidence="10 11">DSM 104836</strain>
    </source>
</reference>
<evidence type="ECO:0000256" key="2">
    <source>
        <dbReference type="ARBA" id="ARBA00022723"/>
    </source>
</evidence>
<accession>A0A4R3JIE4</accession>
<dbReference type="GO" id="GO:0046872">
    <property type="term" value="F:metal ion binding"/>
    <property type="evidence" value="ECO:0007669"/>
    <property type="project" value="UniProtKB-KW"/>
</dbReference>
<evidence type="ECO:0000256" key="5">
    <source>
        <dbReference type="PIRNR" id="PIRNR038994"/>
    </source>
</evidence>
<comment type="cofactor">
    <cofactor evidence="8">
        <name>a divalent metal cation</name>
        <dbReference type="ChEBI" id="CHEBI:60240"/>
    </cofactor>
    <text evidence="8">Binds 1 divalent metal cation per subunit.</text>
</comment>
<evidence type="ECO:0000313" key="11">
    <source>
        <dbReference type="Proteomes" id="UP000295696"/>
    </source>
</evidence>
<comment type="caution">
    <text evidence="10">The sequence shown here is derived from an EMBL/GenBank/DDBJ whole genome shotgun (WGS) entry which is preliminary data.</text>
</comment>
<feature type="binding site" evidence="7">
    <location>
        <position position="147"/>
    </location>
    <ligand>
        <name>substrate</name>
    </ligand>
</feature>
<dbReference type="SUPFAM" id="SSF51338">
    <property type="entry name" value="Composite domain of metallo-dependent hydrolases"/>
    <property type="match status" value="1"/>
</dbReference>
<evidence type="ECO:0000256" key="4">
    <source>
        <dbReference type="ARBA" id="ARBA00023277"/>
    </source>
</evidence>
<evidence type="ECO:0000256" key="6">
    <source>
        <dbReference type="PIRSR" id="PIRSR038994-1"/>
    </source>
</evidence>
<comment type="similarity">
    <text evidence="1 5">Belongs to the metallo-dependent hydrolases superfamily. NagA family.</text>
</comment>